<dbReference type="Gene3D" id="3.30.1330.10">
    <property type="entry name" value="PurM-like, N-terminal domain"/>
    <property type="match status" value="1"/>
</dbReference>
<gene>
    <name evidence="1" type="ORF">ENN98_02160</name>
</gene>
<protein>
    <submittedName>
        <fullName evidence="1">Phosphoribosylformylglycinamidine cyclo-ligase</fullName>
        <ecNumber evidence="1">6.3.3.1</ecNumber>
    </submittedName>
</protein>
<dbReference type="AlphaFoldDB" id="A0A7C2XFG3"/>
<dbReference type="Proteomes" id="UP000885986">
    <property type="component" value="Unassembled WGS sequence"/>
</dbReference>
<name>A0A7C2XFG3_9BACT</name>
<accession>A0A7C2XFG3</accession>
<evidence type="ECO:0000313" key="1">
    <source>
        <dbReference type="EMBL" id="HET97509.1"/>
    </source>
</evidence>
<organism evidence="1">
    <name type="scientific">Desulfurivibrio alkaliphilus</name>
    <dbReference type="NCBI Taxonomy" id="427923"/>
    <lineage>
        <taxon>Bacteria</taxon>
        <taxon>Pseudomonadati</taxon>
        <taxon>Thermodesulfobacteriota</taxon>
        <taxon>Desulfobulbia</taxon>
        <taxon>Desulfobulbales</taxon>
        <taxon>Desulfobulbaceae</taxon>
        <taxon>Desulfurivibrio</taxon>
    </lineage>
</organism>
<reference evidence="1" key="1">
    <citation type="journal article" date="2020" name="mSystems">
        <title>Genome- and Community-Level Interaction Insights into Carbon Utilization and Element Cycling Functions of Hydrothermarchaeota in Hydrothermal Sediment.</title>
        <authorList>
            <person name="Zhou Z."/>
            <person name="Liu Y."/>
            <person name="Xu W."/>
            <person name="Pan J."/>
            <person name="Luo Z.H."/>
            <person name="Li M."/>
        </authorList>
    </citation>
    <scope>NUCLEOTIDE SEQUENCE [LARGE SCALE GENOMIC DNA]</scope>
    <source>
        <strain evidence="1">SpSt-1224</strain>
    </source>
</reference>
<dbReference type="InterPro" id="IPR036921">
    <property type="entry name" value="PurM-like_N_sf"/>
</dbReference>
<dbReference type="EMBL" id="DSDS01000048">
    <property type="protein sequence ID" value="HET97509.1"/>
    <property type="molecule type" value="Genomic_DNA"/>
</dbReference>
<dbReference type="EC" id="6.3.3.1" evidence="1"/>
<keyword evidence="1" id="KW-0436">Ligase</keyword>
<dbReference type="GO" id="GO:0004641">
    <property type="term" value="F:phosphoribosylformylglycinamidine cyclo-ligase activity"/>
    <property type="evidence" value="ECO:0007669"/>
    <property type="project" value="UniProtKB-EC"/>
</dbReference>
<proteinExistence type="predicted"/>
<feature type="non-terminal residue" evidence="1">
    <location>
        <position position="41"/>
    </location>
</feature>
<sequence length="41" mass="4515">MAKKENSRYAEAGVDIDRGNEFVERIKPMVAATFRSGVLTG</sequence>
<comment type="caution">
    <text evidence="1">The sequence shown here is derived from an EMBL/GenBank/DDBJ whole genome shotgun (WGS) entry which is preliminary data.</text>
</comment>